<dbReference type="AlphaFoldDB" id="A0A844Y7C6"/>
<sequence>MRQIARRIILFGISFASRRMFMIVIVVVRVHGTNRAQILMPAQMRTPSRTRHD</sequence>
<dbReference type="RefSeq" id="WP_160660174.1">
    <property type="nucleotide sequence ID" value="NZ_BAABDV010000001.1"/>
</dbReference>
<proteinExistence type="predicted"/>
<organism evidence="1 2">
    <name type="scientific">Qipengyuania pelagi</name>
    <dbReference type="NCBI Taxonomy" id="994320"/>
    <lineage>
        <taxon>Bacteria</taxon>
        <taxon>Pseudomonadati</taxon>
        <taxon>Pseudomonadota</taxon>
        <taxon>Alphaproteobacteria</taxon>
        <taxon>Sphingomonadales</taxon>
        <taxon>Erythrobacteraceae</taxon>
        <taxon>Qipengyuania</taxon>
    </lineage>
</organism>
<dbReference type="EMBL" id="WTYD01000001">
    <property type="protein sequence ID" value="MXO53297.1"/>
    <property type="molecule type" value="Genomic_DNA"/>
</dbReference>
<evidence type="ECO:0000313" key="1">
    <source>
        <dbReference type="EMBL" id="MXO53297.1"/>
    </source>
</evidence>
<protein>
    <submittedName>
        <fullName evidence="1">Uncharacterized protein</fullName>
    </submittedName>
</protein>
<gene>
    <name evidence="1" type="ORF">GRI47_04655</name>
</gene>
<name>A0A844Y7C6_9SPHN</name>
<dbReference type="Proteomes" id="UP000430272">
    <property type="component" value="Unassembled WGS sequence"/>
</dbReference>
<reference evidence="1 2" key="1">
    <citation type="submission" date="2019-12" db="EMBL/GenBank/DDBJ databases">
        <title>Genomic-based taxomic classification of the family Erythrobacteraceae.</title>
        <authorList>
            <person name="Xu L."/>
        </authorList>
    </citation>
    <scope>NUCLEOTIDE SEQUENCE [LARGE SCALE GENOMIC DNA]</scope>
    <source>
        <strain evidence="1 2">JCM 17468</strain>
    </source>
</reference>
<accession>A0A844Y7C6</accession>
<evidence type="ECO:0000313" key="2">
    <source>
        <dbReference type="Proteomes" id="UP000430272"/>
    </source>
</evidence>
<keyword evidence="2" id="KW-1185">Reference proteome</keyword>
<comment type="caution">
    <text evidence="1">The sequence shown here is derived from an EMBL/GenBank/DDBJ whole genome shotgun (WGS) entry which is preliminary data.</text>
</comment>